<feature type="transmembrane region" description="Helical" evidence="1">
    <location>
        <begin position="115"/>
        <end position="133"/>
    </location>
</feature>
<feature type="transmembrane region" description="Helical" evidence="1">
    <location>
        <begin position="9"/>
        <end position="30"/>
    </location>
</feature>
<evidence type="ECO:0000313" key="3">
    <source>
        <dbReference type="Proteomes" id="UP001204562"/>
    </source>
</evidence>
<dbReference type="EMBL" id="JANFYS010000012">
    <property type="protein sequence ID" value="MCQ4770227.1"/>
    <property type="molecule type" value="Genomic_DNA"/>
</dbReference>
<dbReference type="PANTHER" id="PTHR40078:SF1">
    <property type="entry name" value="INTEGRAL MEMBRANE PROTEIN"/>
    <property type="match status" value="1"/>
</dbReference>
<dbReference type="InterPro" id="IPR038750">
    <property type="entry name" value="YczE/YyaS-like"/>
</dbReference>
<feature type="transmembrane region" description="Helical" evidence="1">
    <location>
        <begin position="50"/>
        <end position="74"/>
    </location>
</feature>
<protein>
    <submittedName>
        <fullName evidence="2">DUF6198 family protein</fullName>
    </submittedName>
</protein>
<dbReference type="AlphaFoldDB" id="A0AAW5JN21"/>
<proteinExistence type="predicted"/>
<comment type="caution">
    <text evidence="2">The sequence shown here is derived from an EMBL/GenBank/DDBJ whole genome shotgun (WGS) entry which is preliminary data.</text>
</comment>
<dbReference type="PANTHER" id="PTHR40078">
    <property type="entry name" value="INTEGRAL MEMBRANE PROTEIN-RELATED"/>
    <property type="match status" value="1"/>
</dbReference>
<reference evidence="2" key="1">
    <citation type="submission" date="2022-06" db="EMBL/GenBank/DDBJ databases">
        <title>Isolation of gut microbiota from human fecal samples.</title>
        <authorList>
            <person name="Pamer E.G."/>
            <person name="Barat B."/>
            <person name="Waligurski E."/>
            <person name="Medina S."/>
            <person name="Paddock L."/>
            <person name="Mostad J."/>
        </authorList>
    </citation>
    <scope>NUCLEOTIDE SEQUENCE</scope>
    <source>
        <strain evidence="2">DFI.9.91</strain>
    </source>
</reference>
<name>A0AAW5JN21_9FIRM</name>
<dbReference type="Proteomes" id="UP001204562">
    <property type="component" value="Unassembled WGS sequence"/>
</dbReference>
<dbReference type="RefSeq" id="WP_256303728.1">
    <property type="nucleotide sequence ID" value="NZ_JANFYS010000012.1"/>
</dbReference>
<keyword evidence="1" id="KW-0812">Transmembrane</keyword>
<gene>
    <name evidence="2" type="ORF">NE579_07070</name>
</gene>
<keyword evidence="1" id="KW-1133">Transmembrane helix</keyword>
<accession>A0AAW5JN21</accession>
<organism evidence="2 3">
    <name type="scientific">Intestinimonas massiliensis</name>
    <name type="common">ex Afouda et al. 2020</name>
    <dbReference type="NCBI Taxonomy" id="1673721"/>
    <lineage>
        <taxon>Bacteria</taxon>
        <taxon>Bacillati</taxon>
        <taxon>Bacillota</taxon>
        <taxon>Clostridia</taxon>
        <taxon>Eubacteriales</taxon>
        <taxon>Intestinimonas</taxon>
    </lineage>
</organism>
<keyword evidence="1" id="KW-0472">Membrane</keyword>
<evidence type="ECO:0000256" key="1">
    <source>
        <dbReference type="SAM" id="Phobius"/>
    </source>
</evidence>
<dbReference type="Pfam" id="PF19700">
    <property type="entry name" value="DUF6198"/>
    <property type="match status" value="1"/>
</dbReference>
<evidence type="ECO:0000313" key="2">
    <source>
        <dbReference type="EMBL" id="MCQ4770227.1"/>
    </source>
</evidence>
<sequence>MRKSTPAQWGLRVLVYILGLFCLAVGVALSVNANLGISPVNSLPYVVSKILGTAMSTCVIGIFSFYILLQIVILRKEFKPIHLTQLIFSTIFGYFVDFAKWLLGDFCLPGYGGRLVMLCMSIVVVAVGVVLYIDTELVPMPMEGLALALAKKSGRPFHNVKIVIDCTVVVTGLALSLVCLRRLDGIREGTVIAAIVTGKVIAWVKKPLSPVLQRVCFGAAGEEDQTVRELEELEGAGQE</sequence>